<gene>
    <name evidence="11 16" type="primary">murE</name>
    <name evidence="16" type="ORF">NBG4_590012</name>
</gene>
<dbReference type="GO" id="GO:0000287">
    <property type="term" value="F:magnesium ion binding"/>
    <property type="evidence" value="ECO:0007669"/>
    <property type="project" value="UniProtKB-UniRule"/>
</dbReference>
<comment type="catalytic activity">
    <reaction evidence="11">
        <text>UDP-N-acetyl-alpha-D-muramoyl-L-alanyl-D-glutamate + meso-2,6-diaminopimelate + ATP = UDP-N-acetyl-alpha-D-muramoyl-L-alanyl-gamma-D-glutamyl-meso-2,6-diaminopimelate + ADP + phosphate + H(+)</text>
        <dbReference type="Rhea" id="RHEA:23676"/>
        <dbReference type="ChEBI" id="CHEBI:15378"/>
        <dbReference type="ChEBI" id="CHEBI:30616"/>
        <dbReference type="ChEBI" id="CHEBI:43474"/>
        <dbReference type="ChEBI" id="CHEBI:57791"/>
        <dbReference type="ChEBI" id="CHEBI:83900"/>
        <dbReference type="ChEBI" id="CHEBI:83905"/>
        <dbReference type="ChEBI" id="CHEBI:456216"/>
        <dbReference type="EC" id="6.3.2.13"/>
    </reaction>
</comment>
<keyword evidence="5 11" id="KW-0547">Nucleotide-binding</keyword>
<comment type="caution">
    <text evidence="11">Lacks conserved residue(s) required for the propagation of feature annotation.</text>
</comment>
<evidence type="ECO:0000313" key="17">
    <source>
        <dbReference type="Proteomes" id="UP000245125"/>
    </source>
</evidence>
<dbReference type="GO" id="GO:0051301">
    <property type="term" value="P:cell division"/>
    <property type="evidence" value="ECO:0007669"/>
    <property type="project" value="UniProtKB-KW"/>
</dbReference>
<keyword evidence="17" id="KW-1185">Reference proteome</keyword>
<comment type="similarity">
    <text evidence="1 11">Belongs to the MurCDEF family. MurE subfamily.</text>
</comment>
<feature type="domain" description="Mur ligase central" evidence="15">
    <location>
        <begin position="109"/>
        <end position="313"/>
    </location>
</feature>
<dbReference type="Gene3D" id="3.40.1190.10">
    <property type="entry name" value="Mur-like, catalytic domain"/>
    <property type="match status" value="1"/>
</dbReference>
<feature type="short sequence motif" description="Meso-diaminopimelate recognition motif" evidence="11">
    <location>
        <begin position="408"/>
        <end position="411"/>
    </location>
</feature>
<dbReference type="SUPFAM" id="SSF53623">
    <property type="entry name" value="MurD-like peptide ligases, catalytic domain"/>
    <property type="match status" value="1"/>
</dbReference>
<comment type="cofactor">
    <cofactor evidence="11">
        <name>Mg(2+)</name>
        <dbReference type="ChEBI" id="CHEBI:18420"/>
    </cofactor>
</comment>
<dbReference type="SUPFAM" id="SSF53244">
    <property type="entry name" value="MurD-like peptide ligases, peptide-binding domain"/>
    <property type="match status" value="1"/>
</dbReference>
<keyword evidence="9 11" id="KW-0131">Cell cycle</keyword>
<evidence type="ECO:0000256" key="7">
    <source>
        <dbReference type="ARBA" id="ARBA00022960"/>
    </source>
</evidence>
<dbReference type="Gene3D" id="3.90.190.20">
    <property type="entry name" value="Mur ligase, C-terminal domain"/>
    <property type="match status" value="1"/>
</dbReference>
<dbReference type="Pfam" id="PF02875">
    <property type="entry name" value="Mur_ligase_C"/>
    <property type="match status" value="1"/>
</dbReference>
<dbReference type="PANTHER" id="PTHR23135:SF4">
    <property type="entry name" value="UDP-N-ACETYLMURAMOYL-L-ALANYL-D-GLUTAMATE--2,6-DIAMINOPIMELATE LIGASE MURE HOMOLOG, CHLOROPLASTIC"/>
    <property type="match status" value="1"/>
</dbReference>
<keyword evidence="2 11" id="KW-0963">Cytoplasm</keyword>
<feature type="binding site" evidence="11">
    <location>
        <position position="186"/>
    </location>
    <ligand>
        <name>UDP-N-acetyl-alpha-D-muramoyl-L-alanyl-D-glutamate</name>
        <dbReference type="ChEBI" id="CHEBI:83900"/>
    </ligand>
</feature>
<feature type="binding site" evidence="11">
    <location>
        <begin position="111"/>
        <end position="117"/>
    </location>
    <ligand>
        <name>ATP</name>
        <dbReference type="ChEBI" id="CHEBI:30616"/>
    </ligand>
</feature>
<dbReference type="PANTHER" id="PTHR23135">
    <property type="entry name" value="MUR LIGASE FAMILY MEMBER"/>
    <property type="match status" value="1"/>
</dbReference>
<evidence type="ECO:0000256" key="5">
    <source>
        <dbReference type="ARBA" id="ARBA00022741"/>
    </source>
</evidence>
<dbReference type="EMBL" id="OUUY01000107">
    <property type="protein sequence ID" value="SPQ01519.1"/>
    <property type="molecule type" value="Genomic_DNA"/>
</dbReference>
<evidence type="ECO:0000256" key="12">
    <source>
        <dbReference type="RuleBase" id="RU004135"/>
    </source>
</evidence>
<evidence type="ECO:0000256" key="10">
    <source>
        <dbReference type="ARBA" id="ARBA00023316"/>
    </source>
</evidence>
<feature type="domain" description="Mur ligase C-terminal" evidence="14">
    <location>
        <begin position="335"/>
        <end position="460"/>
    </location>
</feature>
<dbReference type="EC" id="6.3.2.13" evidence="11"/>
<feature type="binding site" evidence="11">
    <location>
        <position position="458"/>
    </location>
    <ligand>
        <name>meso-2,6-diaminopimelate</name>
        <dbReference type="ChEBI" id="CHEBI:57791"/>
    </ligand>
</feature>
<dbReference type="InterPro" id="IPR018109">
    <property type="entry name" value="Folylpolyglutamate_synth_CS"/>
</dbReference>
<reference evidence="17" key="1">
    <citation type="submission" date="2018-03" db="EMBL/GenBank/DDBJ databases">
        <authorList>
            <person name="Zecchin S."/>
        </authorList>
    </citation>
    <scope>NUCLEOTIDE SEQUENCE [LARGE SCALE GENOMIC DNA]</scope>
</reference>
<dbReference type="GO" id="GO:0005737">
    <property type="term" value="C:cytoplasm"/>
    <property type="evidence" value="ECO:0007669"/>
    <property type="project" value="UniProtKB-SubCell"/>
</dbReference>
<dbReference type="Pfam" id="PF08245">
    <property type="entry name" value="Mur_ligase_M"/>
    <property type="match status" value="1"/>
</dbReference>
<feature type="binding site" evidence="11">
    <location>
        <begin position="408"/>
        <end position="411"/>
    </location>
    <ligand>
        <name>meso-2,6-diaminopimelate</name>
        <dbReference type="ChEBI" id="CHEBI:57791"/>
    </ligand>
</feature>
<dbReference type="InterPro" id="IPR036565">
    <property type="entry name" value="Mur-like_cat_sf"/>
</dbReference>
<evidence type="ECO:0000256" key="3">
    <source>
        <dbReference type="ARBA" id="ARBA00022598"/>
    </source>
</evidence>
<keyword evidence="7 11" id="KW-0133">Cell shape</keyword>
<dbReference type="InterPro" id="IPR036615">
    <property type="entry name" value="Mur_ligase_C_dom_sf"/>
</dbReference>
<evidence type="ECO:0000259" key="14">
    <source>
        <dbReference type="Pfam" id="PF02875"/>
    </source>
</evidence>
<feature type="binding site" evidence="11">
    <location>
        <position position="462"/>
    </location>
    <ligand>
        <name>meso-2,6-diaminopimelate</name>
        <dbReference type="ChEBI" id="CHEBI:57791"/>
    </ligand>
</feature>
<comment type="function">
    <text evidence="11">Catalyzes the addition of meso-diaminopimelic acid to the nucleotide precursor UDP-N-acetylmuramoyl-L-alanyl-D-glutamate (UMAG) in the biosynthesis of bacterial cell-wall peptidoglycan.</text>
</comment>
<dbReference type="InterPro" id="IPR004101">
    <property type="entry name" value="Mur_ligase_C"/>
</dbReference>
<dbReference type="GO" id="GO:0008360">
    <property type="term" value="P:regulation of cell shape"/>
    <property type="evidence" value="ECO:0007669"/>
    <property type="project" value="UniProtKB-KW"/>
</dbReference>
<feature type="binding site" evidence="11">
    <location>
        <position position="188"/>
    </location>
    <ligand>
        <name>UDP-N-acetyl-alpha-D-muramoyl-L-alanyl-D-glutamate</name>
        <dbReference type="ChEBI" id="CHEBI:83900"/>
    </ligand>
</feature>
<dbReference type="HAMAP" id="MF_00208">
    <property type="entry name" value="MurE"/>
    <property type="match status" value="1"/>
</dbReference>
<dbReference type="AlphaFoldDB" id="A0A2U3QJH3"/>
<dbReference type="Proteomes" id="UP000245125">
    <property type="component" value="Unassembled WGS sequence"/>
</dbReference>
<accession>A0A2U3QJH3</accession>
<dbReference type="GO" id="GO:0005524">
    <property type="term" value="F:ATP binding"/>
    <property type="evidence" value="ECO:0007669"/>
    <property type="project" value="UniProtKB-UniRule"/>
</dbReference>
<name>A0A2U3QJH3_9BACT</name>
<feature type="binding site" evidence="11">
    <location>
        <position position="384"/>
    </location>
    <ligand>
        <name>meso-2,6-diaminopimelate</name>
        <dbReference type="ChEBI" id="CHEBI:57791"/>
    </ligand>
</feature>
<organism evidence="16 17">
    <name type="scientific">Candidatus Sulfobium mesophilum</name>
    <dbReference type="NCBI Taxonomy" id="2016548"/>
    <lineage>
        <taxon>Bacteria</taxon>
        <taxon>Pseudomonadati</taxon>
        <taxon>Nitrospirota</taxon>
        <taxon>Nitrospiria</taxon>
        <taxon>Nitrospirales</taxon>
        <taxon>Nitrospiraceae</taxon>
        <taxon>Candidatus Sulfobium</taxon>
    </lineage>
</organism>
<dbReference type="NCBIfam" id="NF001126">
    <property type="entry name" value="PRK00139.1-4"/>
    <property type="match status" value="1"/>
</dbReference>
<dbReference type="SUPFAM" id="SSF63418">
    <property type="entry name" value="MurE/MurF N-terminal domain"/>
    <property type="match status" value="1"/>
</dbReference>
<evidence type="ECO:0000256" key="6">
    <source>
        <dbReference type="ARBA" id="ARBA00022840"/>
    </source>
</evidence>
<dbReference type="OrthoDB" id="9800958at2"/>
<evidence type="ECO:0000313" key="16">
    <source>
        <dbReference type="EMBL" id="SPQ01519.1"/>
    </source>
</evidence>
<dbReference type="Pfam" id="PF01225">
    <property type="entry name" value="Mur_ligase"/>
    <property type="match status" value="1"/>
</dbReference>
<dbReference type="PROSITE" id="PS01011">
    <property type="entry name" value="FOLYLPOLYGLU_SYNT_1"/>
    <property type="match status" value="1"/>
</dbReference>
<dbReference type="InterPro" id="IPR000713">
    <property type="entry name" value="Mur_ligase_N"/>
</dbReference>
<dbReference type="NCBIfam" id="NF001124">
    <property type="entry name" value="PRK00139.1-2"/>
    <property type="match status" value="1"/>
</dbReference>
<keyword evidence="6 11" id="KW-0067">ATP-binding</keyword>
<proteinExistence type="inferred from homology"/>
<dbReference type="UniPathway" id="UPA00219"/>
<keyword evidence="3 11" id="KW-0436">Ligase</keyword>
<keyword evidence="10 11" id="KW-0961">Cell wall biogenesis/degradation</keyword>
<evidence type="ECO:0000256" key="9">
    <source>
        <dbReference type="ARBA" id="ARBA00023306"/>
    </source>
</evidence>
<evidence type="ECO:0000259" key="13">
    <source>
        <dbReference type="Pfam" id="PF01225"/>
    </source>
</evidence>
<feature type="binding site" evidence="11">
    <location>
        <position position="180"/>
    </location>
    <ligand>
        <name>UDP-N-acetyl-alpha-D-muramoyl-L-alanyl-D-glutamate</name>
        <dbReference type="ChEBI" id="CHEBI:83900"/>
    </ligand>
</feature>
<dbReference type="GO" id="GO:0008765">
    <property type="term" value="F:UDP-N-acetylmuramoylalanyl-D-glutamate-2,6-diaminopimelate ligase activity"/>
    <property type="evidence" value="ECO:0007669"/>
    <property type="project" value="UniProtKB-UniRule"/>
</dbReference>
<evidence type="ECO:0000259" key="15">
    <source>
        <dbReference type="Pfam" id="PF08245"/>
    </source>
</evidence>
<comment type="subcellular location">
    <subcellularLocation>
        <location evidence="11 12">Cytoplasm</location>
    </subcellularLocation>
</comment>
<dbReference type="GO" id="GO:0004326">
    <property type="term" value="F:tetrahydrofolylpolyglutamate synthase activity"/>
    <property type="evidence" value="ECO:0007669"/>
    <property type="project" value="InterPro"/>
</dbReference>
<dbReference type="InterPro" id="IPR005761">
    <property type="entry name" value="UDP-N-AcMur-Glu-dNH2Pim_ligase"/>
</dbReference>
<keyword evidence="8 11" id="KW-0573">Peptidoglycan synthesis</keyword>
<feature type="binding site" evidence="11">
    <location>
        <position position="30"/>
    </location>
    <ligand>
        <name>UDP-N-acetyl-alpha-D-muramoyl-L-alanyl-D-glutamate</name>
        <dbReference type="ChEBI" id="CHEBI:83900"/>
    </ligand>
</feature>
<comment type="PTM">
    <text evidence="11">Carboxylation is probably crucial for Mg(2+) binding and, consequently, for the gamma-phosphate positioning of ATP.</text>
</comment>
<feature type="binding site" evidence="11">
    <location>
        <begin position="153"/>
        <end position="154"/>
    </location>
    <ligand>
        <name>UDP-N-acetyl-alpha-D-muramoyl-L-alanyl-D-glutamate</name>
        <dbReference type="ChEBI" id="CHEBI:83900"/>
    </ligand>
</feature>
<dbReference type="GO" id="GO:0009252">
    <property type="term" value="P:peptidoglycan biosynthetic process"/>
    <property type="evidence" value="ECO:0007669"/>
    <property type="project" value="UniProtKB-UniRule"/>
</dbReference>
<evidence type="ECO:0000256" key="1">
    <source>
        <dbReference type="ARBA" id="ARBA00005898"/>
    </source>
</evidence>
<dbReference type="Gene3D" id="3.40.1390.10">
    <property type="entry name" value="MurE/MurF, N-terminal domain"/>
    <property type="match status" value="1"/>
</dbReference>
<evidence type="ECO:0000256" key="8">
    <source>
        <dbReference type="ARBA" id="ARBA00022984"/>
    </source>
</evidence>
<evidence type="ECO:0000256" key="2">
    <source>
        <dbReference type="ARBA" id="ARBA00022490"/>
    </source>
</evidence>
<dbReference type="InterPro" id="IPR013221">
    <property type="entry name" value="Mur_ligase_cen"/>
</dbReference>
<feature type="domain" description="Mur ligase N-terminal catalytic" evidence="13">
    <location>
        <begin position="23"/>
        <end position="96"/>
    </location>
</feature>
<comment type="pathway">
    <text evidence="11 12">Cell wall biogenesis; peptidoglycan biosynthesis.</text>
</comment>
<feature type="modified residue" description="N6-carboxylysine" evidence="11">
    <location>
        <position position="220"/>
    </location>
</feature>
<dbReference type="InterPro" id="IPR035911">
    <property type="entry name" value="MurE/MurF_N"/>
</dbReference>
<dbReference type="GO" id="GO:0071555">
    <property type="term" value="P:cell wall organization"/>
    <property type="evidence" value="ECO:0007669"/>
    <property type="project" value="UniProtKB-KW"/>
</dbReference>
<evidence type="ECO:0000256" key="4">
    <source>
        <dbReference type="ARBA" id="ARBA00022618"/>
    </source>
</evidence>
<keyword evidence="4 11" id="KW-0132">Cell division</keyword>
<keyword evidence="11" id="KW-0460">Magnesium</keyword>
<dbReference type="NCBIfam" id="TIGR01085">
    <property type="entry name" value="murE"/>
    <property type="match status" value="1"/>
</dbReference>
<sequence length="491" mass="53611">MILDKIIKGTDIKSITGHADTEVAGVAYDSRAVLPGYLFVAVRGENVDGHNFIEDAVGRGAVAVVCEEEPAGKAVEVPVVGVKDSRAALAAISNNFFGRPSESLYVIGVTGTNGKTTTTYLIKSILESWGKKVGLIGTIQCMIGDEPYDARHTTPEALEFQGLLHKMLISGCTHVVSEVSSHALAQKRVDGTLFRTGVFTNLTRDHLDFHKTMEEYYLAKERLFMELLHGAAVVNFDDQYGRRLIADINNLRTELKGCYTYGLEKGSDLMAAEIGKSFDKLRFKILDGGIHKVETSLTGLPNVYNILSAAGAAVSIGVPWDVILKGIRDAKAVRGRFERVEAGQKFLAIVDYAHTEDALERLIYTARGLTEGKIITVFGCGGDRDAGKRPKMGAVATRLSDFVVITSDNPRSEKPEKITKEIEAGAVKRNYLIEPDRREAIRRAVLMARDNDVLLVAGKGHEGSQIVSGRSFHFSDREVLEEAIKQLVGND</sequence>
<protein>
    <recommendedName>
        <fullName evidence="11">UDP-N-acetylmuramoyl-L-alanyl-D-glutamate--2,6-diaminopimelate ligase</fullName>
        <ecNumber evidence="11">6.3.2.13</ecNumber>
    </recommendedName>
    <alternativeName>
        <fullName evidence="11">Meso-A2pm-adding enzyme</fullName>
    </alternativeName>
    <alternativeName>
        <fullName evidence="11">Meso-diaminopimelate-adding enzyme</fullName>
    </alternativeName>
    <alternativeName>
        <fullName evidence="11">UDP-MurNAc-L-Ala-D-Glu:meso-diaminopimelate ligase</fullName>
    </alternativeName>
    <alternativeName>
        <fullName evidence="11">UDP-MurNAc-tripeptide synthetase</fullName>
    </alternativeName>
    <alternativeName>
        <fullName evidence="11">UDP-N-acetylmuramyl-tripeptide synthetase</fullName>
    </alternativeName>
</protein>
<evidence type="ECO:0000256" key="11">
    <source>
        <dbReference type="HAMAP-Rule" id="MF_00208"/>
    </source>
</evidence>